<dbReference type="GO" id="GO:0009073">
    <property type="term" value="P:aromatic amino acid family biosynthetic process"/>
    <property type="evidence" value="ECO:0007669"/>
    <property type="project" value="UniProtKB-KW"/>
</dbReference>
<dbReference type="Gene3D" id="3.65.10.10">
    <property type="entry name" value="Enolpyruvate transferase domain"/>
    <property type="match status" value="2"/>
</dbReference>
<organism evidence="11 12">
    <name type="scientific">Rhodovibrio salinarum</name>
    <dbReference type="NCBI Taxonomy" id="1087"/>
    <lineage>
        <taxon>Bacteria</taxon>
        <taxon>Pseudomonadati</taxon>
        <taxon>Pseudomonadota</taxon>
        <taxon>Alphaproteobacteria</taxon>
        <taxon>Rhodospirillales</taxon>
        <taxon>Rhodovibrionaceae</taxon>
        <taxon>Rhodovibrio</taxon>
    </lineage>
</organism>
<reference evidence="11" key="1">
    <citation type="submission" date="2017-08" db="EMBL/GenBank/DDBJ databases">
        <authorList>
            <person name="Imhoff J.F."/>
            <person name="Rahn T."/>
            <person name="Kuenzel S."/>
            <person name="Neulinger S.C."/>
        </authorList>
    </citation>
    <scope>NUCLEOTIDE SEQUENCE</scope>
    <source>
        <strain evidence="11">DSM 9154</strain>
    </source>
</reference>
<dbReference type="PANTHER" id="PTHR21090">
    <property type="entry name" value="AROM/DEHYDROQUINATE SYNTHASE"/>
    <property type="match status" value="1"/>
</dbReference>
<feature type="binding site" evidence="8">
    <location>
        <position position="359"/>
    </location>
    <ligand>
        <name>phosphoenolpyruvate</name>
        <dbReference type="ChEBI" id="CHEBI:58702"/>
    </ligand>
</feature>
<dbReference type="InterPro" id="IPR036968">
    <property type="entry name" value="Enolpyruvate_Tfrase_sf"/>
</dbReference>
<feature type="binding site" evidence="8">
    <location>
        <position position="178"/>
    </location>
    <ligand>
        <name>phosphoenolpyruvate</name>
        <dbReference type="ChEBI" id="CHEBI:58702"/>
    </ligand>
</feature>
<evidence type="ECO:0000256" key="4">
    <source>
        <dbReference type="ARBA" id="ARBA00022605"/>
    </source>
</evidence>
<keyword evidence="6 8" id="KW-0057">Aromatic amino acid biosynthesis</keyword>
<dbReference type="HAMAP" id="MF_00210">
    <property type="entry name" value="EPSP_synth"/>
    <property type="match status" value="1"/>
</dbReference>
<evidence type="ECO:0000313" key="12">
    <source>
        <dbReference type="Proteomes" id="UP000778970"/>
    </source>
</evidence>
<evidence type="ECO:0000256" key="3">
    <source>
        <dbReference type="ARBA" id="ARBA00022490"/>
    </source>
</evidence>
<evidence type="ECO:0000256" key="7">
    <source>
        <dbReference type="ARBA" id="ARBA00044633"/>
    </source>
</evidence>
<comment type="catalytic activity">
    <reaction evidence="7">
        <text>3-phosphoshikimate + phosphoenolpyruvate = 5-O-(1-carboxyvinyl)-3-phosphoshikimate + phosphate</text>
        <dbReference type="Rhea" id="RHEA:21256"/>
        <dbReference type="ChEBI" id="CHEBI:43474"/>
        <dbReference type="ChEBI" id="CHEBI:57701"/>
        <dbReference type="ChEBI" id="CHEBI:58702"/>
        <dbReference type="ChEBI" id="CHEBI:145989"/>
        <dbReference type="EC" id="2.5.1.19"/>
    </reaction>
    <physiologicalReaction direction="left-to-right" evidence="7">
        <dbReference type="Rhea" id="RHEA:21257"/>
    </physiologicalReaction>
</comment>
<evidence type="ECO:0000256" key="6">
    <source>
        <dbReference type="ARBA" id="ARBA00023141"/>
    </source>
</evidence>
<gene>
    <name evidence="8 11" type="primary">aroA</name>
    <name evidence="11" type="ORF">CKO21_02560</name>
</gene>
<keyword evidence="4 8" id="KW-0028">Amino-acid biosynthesis</keyword>
<dbReference type="InterPro" id="IPR023193">
    <property type="entry name" value="EPSP_synthase_CS"/>
</dbReference>
<evidence type="ECO:0000256" key="9">
    <source>
        <dbReference type="SAM" id="MobiDB-lite"/>
    </source>
</evidence>
<feature type="active site" description="Proton acceptor" evidence="8">
    <location>
        <position position="328"/>
    </location>
</feature>
<comment type="function">
    <text evidence="8">Catalyzes the transfer of the enolpyruvyl moiety of phosphoenolpyruvate (PEP) to the 5-hydroxyl of shikimate-3-phosphate (S3P) to produce enolpyruvyl shikimate-3-phosphate and inorganic phosphate.</text>
</comment>
<feature type="binding site" evidence="8">
    <location>
        <position position="178"/>
    </location>
    <ligand>
        <name>3-phosphoshikimate</name>
        <dbReference type="ChEBI" id="CHEBI:145989"/>
    </ligand>
</feature>
<feature type="binding site" evidence="8">
    <location>
        <position position="355"/>
    </location>
    <ligand>
        <name>3-phosphoshikimate</name>
        <dbReference type="ChEBI" id="CHEBI:145989"/>
    </ligand>
</feature>
<evidence type="ECO:0000313" key="11">
    <source>
        <dbReference type="EMBL" id="MBK1696124.1"/>
    </source>
</evidence>
<dbReference type="Pfam" id="PF00275">
    <property type="entry name" value="EPSP_synthase"/>
    <property type="match status" value="1"/>
</dbReference>
<reference evidence="11" key="2">
    <citation type="journal article" date="2020" name="Microorganisms">
        <title>Osmotic Adaptation and Compatible Solute Biosynthesis of Phototrophic Bacteria as Revealed from Genome Analyses.</title>
        <authorList>
            <person name="Imhoff J.F."/>
            <person name="Rahn T."/>
            <person name="Kunzel S."/>
            <person name="Keller A."/>
            <person name="Neulinger S.C."/>
        </authorList>
    </citation>
    <scope>NUCLEOTIDE SEQUENCE</scope>
    <source>
        <strain evidence="11">DSM 9154</strain>
    </source>
</reference>
<dbReference type="FunFam" id="3.65.10.10:FF:000005">
    <property type="entry name" value="3-phosphoshikimate 1-carboxyvinyltransferase"/>
    <property type="match status" value="1"/>
</dbReference>
<feature type="binding site" evidence="8">
    <location>
        <position position="328"/>
    </location>
    <ligand>
        <name>3-phosphoshikimate</name>
        <dbReference type="ChEBI" id="CHEBI:145989"/>
    </ligand>
</feature>
<dbReference type="GO" id="GO:0009423">
    <property type="term" value="P:chorismate biosynthetic process"/>
    <property type="evidence" value="ECO:0007669"/>
    <property type="project" value="UniProtKB-UniRule"/>
</dbReference>
<feature type="binding site" evidence="8">
    <location>
        <position position="30"/>
    </location>
    <ligand>
        <name>3-phosphoshikimate</name>
        <dbReference type="ChEBI" id="CHEBI:145989"/>
    </ligand>
</feature>
<keyword evidence="3 8" id="KW-0963">Cytoplasm</keyword>
<evidence type="ECO:0000256" key="2">
    <source>
        <dbReference type="ARBA" id="ARBA00009948"/>
    </source>
</evidence>
<feature type="binding site" evidence="8">
    <location>
        <position position="176"/>
    </location>
    <ligand>
        <name>3-phosphoshikimate</name>
        <dbReference type="ChEBI" id="CHEBI:145989"/>
    </ligand>
</feature>
<evidence type="ECO:0000256" key="5">
    <source>
        <dbReference type="ARBA" id="ARBA00022679"/>
    </source>
</evidence>
<feature type="binding site" evidence="8">
    <location>
        <position position="34"/>
    </location>
    <ligand>
        <name>3-phosphoshikimate</name>
        <dbReference type="ChEBI" id="CHEBI:145989"/>
    </ligand>
</feature>
<dbReference type="InterPro" id="IPR006264">
    <property type="entry name" value="EPSP_synthase"/>
</dbReference>
<dbReference type="SUPFAM" id="SSF55205">
    <property type="entry name" value="EPT/RTPC-like"/>
    <property type="match status" value="1"/>
</dbReference>
<dbReference type="CDD" id="cd01556">
    <property type="entry name" value="EPSP_synthase"/>
    <property type="match status" value="1"/>
</dbReference>
<dbReference type="GO" id="GO:0008652">
    <property type="term" value="P:amino acid biosynthetic process"/>
    <property type="evidence" value="ECO:0007669"/>
    <property type="project" value="UniProtKB-KW"/>
</dbReference>
<name>A0A934QFX6_9PROT</name>
<dbReference type="PANTHER" id="PTHR21090:SF5">
    <property type="entry name" value="PENTAFUNCTIONAL AROM POLYPEPTIDE"/>
    <property type="match status" value="1"/>
</dbReference>
<comment type="subunit">
    <text evidence="8">Monomer.</text>
</comment>
<feature type="domain" description="Enolpyruvate transferase" evidence="10">
    <location>
        <begin position="17"/>
        <end position="436"/>
    </location>
</feature>
<dbReference type="RefSeq" id="WP_027288128.1">
    <property type="nucleotide sequence ID" value="NZ_NRRE01000011.1"/>
</dbReference>
<keyword evidence="5 8" id="KW-0808">Transferase</keyword>
<feature type="binding site" evidence="8">
    <location>
        <position position="103"/>
    </location>
    <ligand>
        <name>phosphoenolpyruvate</name>
        <dbReference type="ChEBI" id="CHEBI:58702"/>
    </ligand>
</feature>
<feature type="binding site" evidence="8">
    <location>
        <position position="29"/>
    </location>
    <ligand>
        <name>phosphoenolpyruvate</name>
        <dbReference type="ChEBI" id="CHEBI:58702"/>
    </ligand>
</feature>
<protein>
    <recommendedName>
        <fullName evidence="8">3-phosphoshikimate 1-carboxyvinyltransferase</fullName>
        <ecNumber evidence="8">2.5.1.19</ecNumber>
    </recommendedName>
    <alternativeName>
        <fullName evidence="8">5-enolpyruvylshikimate-3-phosphate synthase</fullName>
        <shortName evidence="8">EPSP synthase</shortName>
        <shortName evidence="8">EPSPS</shortName>
    </alternativeName>
</protein>
<dbReference type="GO" id="GO:0003866">
    <property type="term" value="F:3-phosphoshikimate 1-carboxyvinyltransferase activity"/>
    <property type="evidence" value="ECO:0007669"/>
    <property type="project" value="UniProtKB-UniRule"/>
</dbReference>
<dbReference type="PROSITE" id="PS00104">
    <property type="entry name" value="EPSP_SYNTHASE_1"/>
    <property type="match status" value="1"/>
</dbReference>
<dbReference type="InterPro" id="IPR001986">
    <property type="entry name" value="Enolpyruvate_Tfrase_dom"/>
</dbReference>
<dbReference type="EC" id="2.5.1.19" evidence="8"/>
<sequence length="451" mass="46901">MTDPTALPRPLTARPAGGLSGRVAVPGDKSISHRALMLGALAAGETTIDGLLTGADVIATSDAMEALGATVHRGGEGESWRVWGRGVGALIEPDQVLDLGNSGTSARLLMGVLAGHPVRATMTGDASLRRRPMGRVIEPLSRIGAQIAARTGGRMPLTVTGTADPMPIAYELPVASAQVKSAILLAGLNAPGETSVIEPEDTRDHTELMLRAFGAEVRVDRTERGRRSILVGEAELTGRPVRVPADPSSAAFPLVAGLLVPGSRVELPAVGMNPHRTGLLTTLREMGAALTMQNERTEAGEPVADLIAEAGPLQGVEVPAHRAPSMIDEYPVLCVAAALAEGRTVMHGIGELRVKESDRLDAMARGLEACGVTVEEGADWLVVHGTGGRRPEGGATLDARLDHRITMSFLVLGLVSEAGVAIDDARPSETSFPGFDRLMAALGADLRPGVL</sequence>
<comment type="caution">
    <text evidence="11">The sequence shown here is derived from an EMBL/GenBank/DDBJ whole genome shotgun (WGS) entry which is preliminary data.</text>
</comment>
<dbReference type="EMBL" id="NRRE01000011">
    <property type="protein sequence ID" value="MBK1696124.1"/>
    <property type="molecule type" value="Genomic_DNA"/>
</dbReference>
<comment type="pathway">
    <text evidence="1 8">Metabolic intermediate biosynthesis; chorismate biosynthesis; chorismate from D-erythrose 4-phosphate and phosphoenolpyruvate: step 6/7.</text>
</comment>
<evidence type="ECO:0000256" key="8">
    <source>
        <dbReference type="HAMAP-Rule" id="MF_00210"/>
    </source>
</evidence>
<feature type="region of interest" description="Disordered" evidence="9">
    <location>
        <begin position="1"/>
        <end position="20"/>
    </location>
</feature>
<feature type="binding site" evidence="8">
    <location>
        <position position="404"/>
    </location>
    <ligand>
        <name>phosphoenolpyruvate</name>
        <dbReference type="ChEBI" id="CHEBI:58702"/>
    </ligand>
</feature>
<evidence type="ECO:0000259" key="10">
    <source>
        <dbReference type="Pfam" id="PF00275"/>
    </source>
</evidence>
<dbReference type="InterPro" id="IPR013792">
    <property type="entry name" value="RNA3'P_cycl/enolpyr_Trfase_a/b"/>
</dbReference>
<feature type="binding site" evidence="8">
    <location>
        <position position="29"/>
    </location>
    <ligand>
        <name>3-phosphoshikimate</name>
        <dbReference type="ChEBI" id="CHEBI:145989"/>
    </ligand>
</feature>
<dbReference type="GO" id="GO:0005737">
    <property type="term" value="C:cytoplasm"/>
    <property type="evidence" value="ECO:0007669"/>
    <property type="project" value="UniProtKB-SubCell"/>
</dbReference>
<accession>A0A934QFX6</accession>
<dbReference type="PROSITE" id="PS00885">
    <property type="entry name" value="EPSP_SYNTHASE_2"/>
    <property type="match status" value="1"/>
</dbReference>
<comment type="caution">
    <text evidence="8">Lacks conserved residue(s) required for the propagation of feature annotation.</text>
</comment>
<dbReference type="AlphaFoldDB" id="A0A934QFX6"/>
<dbReference type="PIRSF" id="PIRSF000505">
    <property type="entry name" value="EPSPS"/>
    <property type="match status" value="1"/>
</dbReference>
<comment type="subcellular location">
    <subcellularLocation>
        <location evidence="8">Cytoplasm</location>
    </subcellularLocation>
</comment>
<proteinExistence type="inferred from homology"/>
<dbReference type="NCBIfam" id="TIGR01356">
    <property type="entry name" value="aroA"/>
    <property type="match status" value="1"/>
</dbReference>
<feature type="binding site" evidence="8">
    <location>
        <position position="131"/>
    </location>
    <ligand>
        <name>phosphoenolpyruvate</name>
        <dbReference type="ChEBI" id="CHEBI:58702"/>
    </ligand>
</feature>
<comment type="similarity">
    <text evidence="2 8">Belongs to the EPSP synthase family.</text>
</comment>
<keyword evidence="12" id="KW-1185">Reference proteome</keyword>
<evidence type="ECO:0000256" key="1">
    <source>
        <dbReference type="ARBA" id="ARBA00004811"/>
    </source>
</evidence>
<dbReference type="Proteomes" id="UP000778970">
    <property type="component" value="Unassembled WGS sequence"/>
</dbReference>